<name>A0AAE0FAK5_9CHLO</name>
<comment type="caution">
    <text evidence="3">The sequence shown here is derived from an EMBL/GenBank/DDBJ whole genome shotgun (WGS) entry which is preliminary data.</text>
</comment>
<gene>
    <name evidence="3" type="ORF">CYMTET_34768</name>
</gene>
<protein>
    <recommendedName>
        <fullName evidence="2">FAD dependent oxidoreductase domain-containing protein</fullName>
    </recommendedName>
</protein>
<keyword evidence="1" id="KW-0472">Membrane</keyword>
<dbReference type="Proteomes" id="UP001190700">
    <property type="component" value="Unassembled WGS sequence"/>
</dbReference>
<feature type="domain" description="FAD dependent oxidoreductase" evidence="2">
    <location>
        <begin position="47"/>
        <end position="346"/>
    </location>
</feature>
<dbReference type="GO" id="GO:0005737">
    <property type="term" value="C:cytoplasm"/>
    <property type="evidence" value="ECO:0007669"/>
    <property type="project" value="TreeGrafter"/>
</dbReference>
<dbReference type="InterPro" id="IPR006076">
    <property type="entry name" value="FAD-dep_OxRdtase"/>
</dbReference>
<evidence type="ECO:0000259" key="2">
    <source>
        <dbReference type="Pfam" id="PF01266"/>
    </source>
</evidence>
<sequence>MYLLADPISRVSLPFNLRRTAQNRISLRARSFRVAASSAAMDKEKERVVILGGGIVGASIAYFMTLKGAKNVTVLERSKIAASAGGKGGGFLAGGWGDGSVTQELHRRSFQLHEELAETLGIESYRKIQTLSVSPSGGSNVASWLDGTASSRLMDPSTAQVAPYEYTTKMMQAAQDQGATVQIGTAAGLEWKGDSDQVAGVRLESGEVLDCDQVVVAMGIWSVLLEDWVQMPVPMEGVKSTSLVYQNVEEATAEPYALFCGENYKYSTHLEVYPRASGEIYICGCGGSDYVSGARLRKGGDCEMPEQISSDPKRVQAASQAFRDMTSIGNRDPDVTQACMRPCPPDA</sequence>
<dbReference type="Gene3D" id="3.30.9.10">
    <property type="entry name" value="D-Amino Acid Oxidase, subunit A, domain 2"/>
    <property type="match status" value="1"/>
</dbReference>
<evidence type="ECO:0000313" key="3">
    <source>
        <dbReference type="EMBL" id="KAK3256075.1"/>
    </source>
</evidence>
<keyword evidence="1" id="KW-0812">Transmembrane</keyword>
<proteinExistence type="predicted"/>
<keyword evidence="4" id="KW-1185">Reference proteome</keyword>
<dbReference type="SUPFAM" id="SSF51905">
    <property type="entry name" value="FAD/NAD(P)-binding domain"/>
    <property type="match status" value="1"/>
</dbReference>
<dbReference type="AlphaFoldDB" id="A0AAE0FAK5"/>
<feature type="transmembrane region" description="Helical" evidence="1">
    <location>
        <begin position="48"/>
        <end position="66"/>
    </location>
</feature>
<feature type="non-terminal residue" evidence="3">
    <location>
        <position position="347"/>
    </location>
</feature>
<dbReference type="InterPro" id="IPR036188">
    <property type="entry name" value="FAD/NAD-bd_sf"/>
</dbReference>
<organism evidence="3 4">
    <name type="scientific">Cymbomonas tetramitiformis</name>
    <dbReference type="NCBI Taxonomy" id="36881"/>
    <lineage>
        <taxon>Eukaryota</taxon>
        <taxon>Viridiplantae</taxon>
        <taxon>Chlorophyta</taxon>
        <taxon>Pyramimonadophyceae</taxon>
        <taxon>Pyramimonadales</taxon>
        <taxon>Pyramimonadaceae</taxon>
        <taxon>Cymbomonas</taxon>
    </lineage>
</organism>
<evidence type="ECO:0000313" key="4">
    <source>
        <dbReference type="Proteomes" id="UP001190700"/>
    </source>
</evidence>
<dbReference type="PANTHER" id="PTHR13847:SF150">
    <property type="entry name" value="OXIDOREDUCTASE TDA3-RELATED"/>
    <property type="match status" value="1"/>
</dbReference>
<dbReference type="Pfam" id="PF01266">
    <property type="entry name" value="DAO"/>
    <property type="match status" value="1"/>
</dbReference>
<dbReference type="PANTHER" id="PTHR13847">
    <property type="entry name" value="SARCOSINE DEHYDROGENASE-RELATED"/>
    <property type="match status" value="1"/>
</dbReference>
<dbReference type="EMBL" id="LGRX02021979">
    <property type="protein sequence ID" value="KAK3256075.1"/>
    <property type="molecule type" value="Genomic_DNA"/>
</dbReference>
<reference evidence="3 4" key="1">
    <citation type="journal article" date="2015" name="Genome Biol. Evol.">
        <title>Comparative Genomics of a Bacterivorous Green Alga Reveals Evolutionary Causalities and Consequences of Phago-Mixotrophic Mode of Nutrition.</title>
        <authorList>
            <person name="Burns J.A."/>
            <person name="Paasch A."/>
            <person name="Narechania A."/>
            <person name="Kim E."/>
        </authorList>
    </citation>
    <scope>NUCLEOTIDE SEQUENCE [LARGE SCALE GENOMIC DNA]</scope>
    <source>
        <strain evidence="3 4">PLY_AMNH</strain>
    </source>
</reference>
<dbReference type="Gene3D" id="3.50.50.60">
    <property type="entry name" value="FAD/NAD(P)-binding domain"/>
    <property type="match status" value="2"/>
</dbReference>
<keyword evidence="1" id="KW-1133">Transmembrane helix</keyword>
<accession>A0AAE0FAK5</accession>
<evidence type="ECO:0000256" key="1">
    <source>
        <dbReference type="SAM" id="Phobius"/>
    </source>
</evidence>